<dbReference type="EMBL" id="JASAOG010000011">
    <property type="protein sequence ID" value="KAK0066362.1"/>
    <property type="molecule type" value="Genomic_DNA"/>
</dbReference>
<proteinExistence type="predicted"/>
<protein>
    <submittedName>
        <fullName evidence="1">Uncharacterized protein</fullName>
    </submittedName>
</protein>
<name>A0AAD8FIK1_BIOPF</name>
<reference evidence="1" key="1">
    <citation type="journal article" date="2023" name="PLoS Negl. Trop. Dis.">
        <title>A genome sequence for Biomphalaria pfeifferi, the major vector snail for the human-infecting parasite Schistosoma mansoni.</title>
        <authorList>
            <person name="Bu L."/>
            <person name="Lu L."/>
            <person name="Laidemitt M.R."/>
            <person name="Zhang S.M."/>
            <person name="Mutuku M."/>
            <person name="Mkoji G."/>
            <person name="Steinauer M."/>
            <person name="Loker E.S."/>
        </authorList>
    </citation>
    <scope>NUCLEOTIDE SEQUENCE</scope>
    <source>
        <strain evidence="1">KasaAsao</strain>
    </source>
</reference>
<evidence type="ECO:0000313" key="2">
    <source>
        <dbReference type="Proteomes" id="UP001233172"/>
    </source>
</evidence>
<dbReference type="Proteomes" id="UP001233172">
    <property type="component" value="Unassembled WGS sequence"/>
</dbReference>
<reference evidence="1" key="2">
    <citation type="submission" date="2023-04" db="EMBL/GenBank/DDBJ databases">
        <authorList>
            <person name="Bu L."/>
            <person name="Lu L."/>
            <person name="Laidemitt M.R."/>
            <person name="Zhang S.M."/>
            <person name="Mutuku M."/>
            <person name="Mkoji G."/>
            <person name="Steinauer M."/>
            <person name="Loker E.S."/>
        </authorList>
    </citation>
    <scope>NUCLEOTIDE SEQUENCE</scope>
    <source>
        <strain evidence="1">KasaAsao</strain>
        <tissue evidence="1">Whole Snail</tissue>
    </source>
</reference>
<evidence type="ECO:0000313" key="1">
    <source>
        <dbReference type="EMBL" id="KAK0066362.1"/>
    </source>
</evidence>
<organism evidence="1 2">
    <name type="scientific">Biomphalaria pfeifferi</name>
    <name type="common">Bloodfluke planorb</name>
    <name type="synonym">Freshwater snail</name>
    <dbReference type="NCBI Taxonomy" id="112525"/>
    <lineage>
        <taxon>Eukaryota</taxon>
        <taxon>Metazoa</taxon>
        <taxon>Spiralia</taxon>
        <taxon>Lophotrochozoa</taxon>
        <taxon>Mollusca</taxon>
        <taxon>Gastropoda</taxon>
        <taxon>Heterobranchia</taxon>
        <taxon>Euthyneura</taxon>
        <taxon>Panpulmonata</taxon>
        <taxon>Hygrophila</taxon>
        <taxon>Lymnaeoidea</taxon>
        <taxon>Planorbidae</taxon>
        <taxon>Biomphalaria</taxon>
    </lineage>
</organism>
<gene>
    <name evidence="1" type="ORF">Bpfe_004483</name>
</gene>
<sequence length="129" mass="15204">MPGMGQLLGNFVAPSAKNKKFRLHSFMFYVVAAFSFHCCHIGEKRLWIKETQTCQQDSKILSMSGWIPFRSFREVTFLLDCMVQLIYTLYEQAHPRLLEERLLEERLLEERLWKQRRSEGAPLAAFISM</sequence>
<comment type="caution">
    <text evidence="1">The sequence shown here is derived from an EMBL/GenBank/DDBJ whole genome shotgun (WGS) entry which is preliminary data.</text>
</comment>
<dbReference type="AlphaFoldDB" id="A0AAD8FIK1"/>
<keyword evidence="2" id="KW-1185">Reference proteome</keyword>
<accession>A0AAD8FIK1</accession>